<dbReference type="Proteomes" id="UP000275408">
    <property type="component" value="Unassembled WGS sequence"/>
</dbReference>
<dbReference type="AlphaFoldDB" id="A0A3M6USR1"/>
<evidence type="ECO:0000313" key="2">
    <source>
        <dbReference type="Proteomes" id="UP000275408"/>
    </source>
</evidence>
<organism evidence="1 2">
    <name type="scientific">Pocillopora damicornis</name>
    <name type="common">Cauliflower coral</name>
    <name type="synonym">Millepora damicornis</name>
    <dbReference type="NCBI Taxonomy" id="46731"/>
    <lineage>
        <taxon>Eukaryota</taxon>
        <taxon>Metazoa</taxon>
        <taxon>Cnidaria</taxon>
        <taxon>Anthozoa</taxon>
        <taxon>Hexacorallia</taxon>
        <taxon>Scleractinia</taxon>
        <taxon>Astrocoeniina</taxon>
        <taxon>Pocilloporidae</taxon>
        <taxon>Pocillopora</taxon>
    </lineage>
</organism>
<protein>
    <submittedName>
        <fullName evidence="1">Uncharacterized protein</fullName>
    </submittedName>
</protein>
<evidence type="ECO:0000313" key="1">
    <source>
        <dbReference type="EMBL" id="RMX56607.1"/>
    </source>
</evidence>
<proteinExistence type="predicted"/>
<reference evidence="1 2" key="1">
    <citation type="journal article" date="2018" name="Sci. Rep.">
        <title>Comparative analysis of the Pocillopora damicornis genome highlights role of immune system in coral evolution.</title>
        <authorList>
            <person name="Cunning R."/>
            <person name="Bay R.A."/>
            <person name="Gillette P."/>
            <person name="Baker A.C."/>
            <person name="Traylor-Knowles N."/>
        </authorList>
    </citation>
    <scope>NUCLEOTIDE SEQUENCE [LARGE SCALE GENOMIC DNA]</scope>
    <source>
        <strain evidence="1">RSMAS</strain>
        <tissue evidence="1">Whole animal</tissue>
    </source>
</reference>
<accession>A0A3M6USR1</accession>
<comment type="caution">
    <text evidence="1">The sequence shown here is derived from an EMBL/GenBank/DDBJ whole genome shotgun (WGS) entry which is preliminary data.</text>
</comment>
<keyword evidence="2" id="KW-1185">Reference proteome</keyword>
<gene>
    <name evidence="1" type="ORF">pdam_00002409</name>
</gene>
<dbReference type="EMBL" id="RCHS01000826">
    <property type="protein sequence ID" value="RMX56607.1"/>
    <property type="molecule type" value="Genomic_DNA"/>
</dbReference>
<name>A0A3M6USR1_POCDA</name>
<sequence length="65" mass="7534">MIYLLRVGLVLFQTCKVPKESTKPKIFKAKDFSVKTICLKRVLLLVTQDQPAFLGVHLLTDWTWN</sequence>